<dbReference type="SUPFAM" id="SSF55729">
    <property type="entry name" value="Acyl-CoA N-acyltransferases (Nat)"/>
    <property type="match status" value="1"/>
</dbReference>
<accession>A0A7Z0DAA7</accession>
<dbReference type="InterPro" id="IPR025559">
    <property type="entry name" value="Eis_dom"/>
</dbReference>
<evidence type="ECO:0000259" key="2">
    <source>
        <dbReference type="Pfam" id="PF17668"/>
    </source>
</evidence>
<evidence type="ECO:0000313" key="3">
    <source>
        <dbReference type="EMBL" id="NYI71879.1"/>
    </source>
</evidence>
<evidence type="ECO:0000259" key="1">
    <source>
        <dbReference type="Pfam" id="PF13530"/>
    </source>
</evidence>
<dbReference type="SUPFAM" id="SSF55718">
    <property type="entry name" value="SCP-like"/>
    <property type="match status" value="1"/>
</dbReference>
<name>A0A7Z0DAA7_9ACTN</name>
<dbReference type="InterPro" id="IPR051554">
    <property type="entry name" value="Acetyltransferase_Eis"/>
</dbReference>
<dbReference type="RefSeq" id="WP_179445646.1">
    <property type="nucleotide sequence ID" value="NZ_JACBZS010000001.1"/>
</dbReference>
<reference evidence="3 4" key="1">
    <citation type="submission" date="2020-07" db="EMBL/GenBank/DDBJ databases">
        <title>Sequencing the genomes of 1000 actinobacteria strains.</title>
        <authorList>
            <person name="Klenk H.-P."/>
        </authorList>
    </citation>
    <scope>NUCLEOTIDE SEQUENCE [LARGE SCALE GENOMIC DNA]</scope>
    <source>
        <strain evidence="3 4">DSM 103164</strain>
    </source>
</reference>
<dbReference type="PANTHER" id="PTHR37817">
    <property type="entry name" value="N-ACETYLTRANSFERASE EIS"/>
    <property type="match status" value="1"/>
</dbReference>
<dbReference type="AlphaFoldDB" id="A0A7Z0DAA7"/>
<dbReference type="Gene3D" id="3.40.630.30">
    <property type="match status" value="2"/>
</dbReference>
<dbReference type="PANTHER" id="PTHR37817:SF1">
    <property type="entry name" value="N-ACETYLTRANSFERASE EIS"/>
    <property type="match status" value="1"/>
</dbReference>
<proteinExistence type="predicted"/>
<dbReference type="Pfam" id="PF13530">
    <property type="entry name" value="SCP2_2"/>
    <property type="match status" value="1"/>
</dbReference>
<keyword evidence="4" id="KW-1185">Reference proteome</keyword>
<dbReference type="InterPro" id="IPR016181">
    <property type="entry name" value="Acyl_CoA_acyltransferase"/>
</dbReference>
<feature type="domain" description="Enhanced intracellular survival protein" evidence="1">
    <location>
        <begin position="321"/>
        <end position="425"/>
    </location>
</feature>
<keyword evidence="3" id="KW-0808">Transferase</keyword>
<dbReference type="GO" id="GO:0034069">
    <property type="term" value="F:aminoglycoside N-acetyltransferase activity"/>
    <property type="evidence" value="ECO:0007669"/>
    <property type="project" value="TreeGrafter"/>
</dbReference>
<dbReference type="GO" id="GO:0030649">
    <property type="term" value="P:aminoglycoside antibiotic catabolic process"/>
    <property type="evidence" value="ECO:0007669"/>
    <property type="project" value="TreeGrafter"/>
</dbReference>
<evidence type="ECO:0000313" key="4">
    <source>
        <dbReference type="Proteomes" id="UP000527616"/>
    </source>
</evidence>
<comment type="caution">
    <text evidence="3">The sequence shown here is derived from an EMBL/GenBank/DDBJ whole genome shotgun (WGS) entry which is preliminary data.</text>
</comment>
<sequence length="429" mass="46237">MSISQTPVIAERPGVQLRVVAADETATWLRPLQLAFFNNDPIDEARLAAMAEVVATSRTLGWFDTANGACVATFRRFEHELTPVLGDPVPSAAVSSVTVAPTHRRRGLLRVAMVDELRRAKDEGYSHSGLIAAEYGIYGRFDYGPATRVRDLRIDVPRAGAIAEPAGGSFELVELDRLPEFGPQVHDAMRRRVPGMVSRTGLNWRRLARIVGARPADATAGRRLLVHRGQDGEVRGYAVHTAVSGDLNGQPTATITVEDLTGVDTAAERALWSCLINTDWVDTVIAPARAPDESVASVLANPRALAATASQDYQWIRPLDVSALLTQRGYAAPGELVLTVHDRDGLAGGTFRLATDGERTECLATHADPDIELDVAALGTLWLGGYSASEIAARGGLVPGPDRALDQRLLNRVSGLFSSDRAPWVRDAY</sequence>
<gene>
    <name evidence="3" type="ORF">GGQ54_002439</name>
</gene>
<dbReference type="InterPro" id="IPR041380">
    <property type="entry name" value="Acetyltransf_17"/>
</dbReference>
<feature type="domain" description="Eis-like acetyltransferase" evidence="2">
    <location>
        <begin position="195"/>
        <end position="306"/>
    </location>
</feature>
<dbReference type="Pfam" id="PF13527">
    <property type="entry name" value="Acetyltransf_9"/>
    <property type="match status" value="1"/>
</dbReference>
<protein>
    <submittedName>
        <fullName evidence="3">Putative acetyltransferase</fullName>
    </submittedName>
</protein>
<dbReference type="Pfam" id="PF17668">
    <property type="entry name" value="Acetyltransf_17"/>
    <property type="match status" value="1"/>
</dbReference>
<organism evidence="3 4">
    <name type="scientific">Naumannella cuiyingiana</name>
    <dbReference type="NCBI Taxonomy" id="1347891"/>
    <lineage>
        <taxon>Bacteria</taxon>
        <taxon>Bacillati</taxon>
        <taxon>Actinomycetota</taxon>
        <taxon>Actinomycetes</taxon>
        <taxon>Propionibacteriales</taxon>
        <taxon>Propionibacteriaceae</taxon>
        <taxon>Naumannella</taxon>
    </lineage>
</organism>
<dbReference type="EMBL" id="JACBZS010000001">
    <property type="protein sequence ID" value="NYI71879.1"/>
    <property type="molecule type" value="Genomic_DNA"/>
</dbReference>
<dbReference type="Proteomes" id="UP000527616">
    <property type="component" value="Unassembled WGS sequence"/>
</dbReference>
<dbReference type="InterPro" id="IPR036527">
    <property type="entry name" value="SCP2_sterol-bd_dom_sf"/>
</dbReference>
<dbReference type="Gene3D" id="3.30.1050.10">
    <property type="entry name" value="SCP2 sterol-binding domain"/>
    <property type="match status" value="1"/>
</dbReference>